<keyword evidence="3" id="KW-1185">Reference proteome</keyword>
<gene>
    <name evidence="2" type="ORF">ABIA69_001650</name>
</gene>
<evidence type="ECO:0000313" key="2">
    <source>
        <dbReference type="EMBL" id="MET4560506.1"/>
    </source>
</evidence>
<evidence type="ECO:0000313" key="3">
    <source>
        <dbReference type="Proteomes" id="UP001549363"/>
    </source>
</evidence>
<dbReference type="Proteomes" id="UP001549363">
    <property type="component" value="Unassembled WGS sequence"/>
</dbReference>
<feature type="domain" description="Transposase DDE" evidence="1">
    <location>
        <begin position="6"/>
        <end position="52"/>
    </location>
</feature>
<comment type="caution">
    <text evidence="2">The sequence shown here is derived from an EMBL/GenBank/DDBJ whole genome shotgun (WGS) entry which is preliminary data.</text>
</comment>
<organism evidence="2 3">
    <name type="scientific">Lysinibacillus parviboronicapiens</name>
    <dbReference type="NCBI Taxonomy" id="436516"/>
    <lineage>
        <taxon>Bacteria</taxon>
        <taxon>Bacillati</taxon>
        <taxon>Bacillota</taxon>
        <taxon>Bacilli</taxon>
        <taxon>Bacillales</taxon>
        <taxon>Bacillaceae</taxon>
        <taxon>Lysinibacillus</taxon>
    </lineage>
</organism>
<name>A0ABV2PHT1_9BACI</name>
<dbReference type="Pfam" id="PF13751">
    <property type="entry name" value="DDE_Tnp_1_6"/>
    <property type="match status" value="1"/>
</dbReference>
<sequence>MMTKNINIYARPRETIERVFANVQAQHDMRWTTLRGIKKLSIQGNATFATHAFKLGW</sequence>
<protein>
    <recommendedName>
        <fullName evidence="1">Transposase DDE domain-containing protein</fullName>
    </recommendedName>
</protein>
<reference evidence="2 3" key="1">
    <citation type="submission" date="2024-06" db="EMBL/GenBank/DDBJ databases">
        <title>Sorghum-associated microbial communities from plants grown in Nebraska, USA.</title>
        <authorList>
            <person name="Schachtman D."/>
        </authorList>
    </citation>
    <scope>NUCLEOTIDE SEQUENCE [LARGE SCALE GENOMIC DNA]</scope>
    <source>
        <strain evidence="2 3">736</strain>
    </source>
</reference>
<evidence type="ECO:0000259" key="1">
    <source>
        <dbReference type="Pfam" id="PF13751"/>
    </source>
</evidence>
<proteinExistence type="predicted"/>
<dbReference type="EMBL" id="JBEPSB010000005">
    <property type="protein sequence ID" value="MET4560506.1"/>
    <property type="molecule type" value="Genomic_DNA"/>
</dbReference>
<accession>A0ABV2PHT1</accession>
<dbReference type="InterPro" id="IPR025668">
    <property type="entry name" value="Tnp_DDE_dom"/>
</dbReference>